<dbReference type="EC" id="2.5.1.145" evidence="7"/>
<feature type="transmembrane region" description="Helical" evidence="7">
    <location>
        <begin position="52"/>
        <end position="74"/>
    </location>
</feature>
<keyword evidence="6 7" id="KW-0472">Membrane</keyword>
<reference evidence="9 10" key="1">
    <citation type="submission" date="2019-08" db="EMBL/GenBank/DDBJ databases">
        <title>In-depth cultivation of the pig gut microbiome towards novel bacterial diversity and tailored functional studies.</title>
        <authorList>
            <person name="Wylensek D."/>
            <person name="Hitch T.C.A."/>
            <person name="Clavel T."/>
        </authorList>
    </citation>
    <scope>NUCLEOTIDE SEQUENCE [LARGE SCALE GENOMIC DNA]</scope>
    <source>
        <strain evidence="9 10">WB03_NA08</strain>
    </source>
</reference>
<keyword evidence="2 7" id="KW-1003">Cell membrane</keyword>
<keyword evidence="10" id="KW-1185">Reference proteome</keyword>
<feature type="transmembrane region" description="Helical" evidence="7">
    <location>
        <begin position="21"/>
        <end position="40"/>
    </location>
</feature>
<keyword evidence="9" id="KW-0449">Lipoprotein</keyword>
<comment type="catalytic activity">
    <reaction evidence="7">
        <text>L-cysteinyl-[prolipoprotein] + a 1,2-diacyl-sn-glycero-3-phospho-(1'-sn-glycerol) = an S-1,2-diacyl-sn-glyceryl-L-cysteinyl-[prolipoprotein] + sn-glycerol 1-phosphate + H(+)</text>
        <dbReference type="Rhea" id="RHEA:56712"/>
        <dbReference type="Rhea" id="RHEA-COMP:14679"/>
        <dbReference type="Rhea" id="RHEA-COMP:14680"/>
        <dbReference type="ChEBI" id="CHEBI:15378"/>
        <dbReference type="ChEBI" id="CHEBI:29950"/>
        <dbReference type="ChEBI" id="CHEBI:57685"/>
        <dbReference type="ChEBI" id="CHEBI:64716"/>
        <dbReference type="ChEBI" id="CHEBI:140658"/>
        <dbReference type="EC" id="2.5.1.145"/>
    </reaction>
</comment>
<dbReference type="Pfam" id="PF01790">
    <property type="entry name" value="LGT"/>
    <property type="match status" value="1"/>
</dbReference>
<dbReference type="AlphaFoldDB" id="A0A6N7W6Y8"/>
<dbReference type="GO" id="GO:0005886">
    <property type="term" value="C:plasma membrane"/>
    <property type="evidence" value="ECO:0007669"/>
    <property type="project" value="UniProtKB-SubCell"/>
</dbReference>
<feature type="region of interest" description="Disordered" evidence="8">
    <location>
        <begin position="284"/>
        <end position="315"/>
    </location>
</feature>
<dbReference type="Proteomes" id="UP000470875">
    <property type="component" value="Unassembled WGS sequence"/>
</dbReference>
<dbReference type="PROSITE" id="PS01311">
    <property type="entry name" value="LGT"/>
    <property type="match status" value="1"/>
</dbReference>
<comment type="caution">
    <text evidence="9">The sequence shown here is derived from an EMBL/GenBank/DDBJ whole genome shotgun (WGS) entry which is preliminary data.</text>
</comment>
<feature type="transmembrane region" description="Helical" evidence="7">
    <location>
        <begin position="94"/>
        <end position="115"/>
    </location>
</feature>
<comment type="function">
    <text evidence="7">Catalyzes the transfer of the diacylglyceryl group from phosphatidylglycerol to the sulfhydryl group of the N-terminal cysteine of a prolipoprotein, the first step in the formation of mature lipoproteins.</text>
</comment>
<sequence length="315" mass="35088">MILTSIPSPPVGVWYLGPIPIRAYSILMVCAIALAAWITYRRYVKRGGLADVAYDTFFWAIPFGIVGARLYHVVTHWGDFFYPGADPWAIFKTWEGGIAIWGAIGFGAVGAFIGLRRAGQRVGPFADSLAPGLLIAQVLGRVGNYFNQELYGGPTDLPWGLEISPERMVEDYPPGTLFHPTFLYEGLWNTAGALILLWLDRRFKFKSGQIMALYMVIYGSGRFWIEQIRTDFSYAFLGIRTNAWTALLAVALGLLVFFIAGRIGAPSQVDRAERLRYFELRAERKGESIPESELAEATLGDTSDAEDSAEHDRLK</sequence>
<evidence type="ECO:0000256" key="1">
    <source>
        <dbReference type="ARBA" id="ARBA00007150"/>
    </source>
</evidence>
<evidence type="ECO:0000313" key="9">
    <source>
        <dbReference type="EMBL" id="MSS83996.1"/>
    </source>
</evidence>
<dbReference type="HAMAP" id="MF_01147">
    <property type="entry name" value="Lgt"/>
    <property type="match status" value="1"/>
</dbReference>
<accession>A0A6N7W6Y8</accession>
<feature type="transmembrane region" description="Helical" evidence="7">
    <location>
        <begin position="208"/>
        <end position="225"/>
    </location>
</feature>
<keyword evidence="5 7" id="KW-1133">Transmembrane helix</keyword>
<evidence type="ECO:0000256" key="4">
    <source>
        <dbReference type="ARBA" id="ARBA00022692"/>
    </source>
</evidence>
<dbReference type="NCBIfam" id="TIGR00544">
    <property type="entry name" value="lgt"/>
    <property type="match status" value="1"/>
</dbReference>
<evidence type="ECO:0000256" key="6">
    <source>
        <dbReference type="ARBA" id="ARBA00023136"/>
    </source>
</evidence>
<dbReference type="GO" id="GO:0042158">
    <property type="term" value="P:lipoprotein biosynthetic process"/>
    <property type="evidence" value="ECO:0007669"/>
    <property type="project" value="UniProtKB-UniRule"/>
</dbReference>
<keyword evidence="4 7" id="KW-0812">Transmembrane</keyword>
<dbReference type="EMBL" id="VULO01000004">
    <property type="protein sequence ID" value="MSS83996.1"/>
    <property type="molecule type" value="Genomic_DNA"/>
</dbReference>
<comment type="pathway">
    <text evidence="7">Protein modification; lipoprotein biosynthesis (diacylglyceryl transfer).</text>
</comment>
<comment type="similarity">
    <text evidence="1 7">Belongs to the Lgt family.</text>
</comment>
<keyword evidence="3 7" id="KW-0808">Transferase</keyword>
<evidence type="ECO:0000313" key="10">
    <source>
        <dbReference type="Proteomes" id="UP000470875"/>
    </source>
</evidence>
<dbReference type="PANTHER" id="PTHR30589:SF0">
    <property type="entry name" value="PHOSPHATIDYLGLYCEROL--PROLIPOPROTEIN DIACYLGLYCERYL TRANSFERASE"/>
    <property type="match status" value="1"/>
</dbReference>
<name>A0A6N7W6Y8_9ACTO</name>
<dbReference type="InterPro" id="IPR001640">
    <property type="entry name" value="Lgt"/>
</dbReference>
<organism evidence="9 10">
    <name type="scientific">Scrofimicrobium canadense</name>
    <dbReference type="NCBI Taxonomy" id="2652290"/>
    <lineage>
        <taxon>Bacteria</taxon>
        <taxon>Bacillati</taxon>
        <taxon>Actinomycetota</taxon>
        <taxon>Actinomycetes</taxon>
        <taxon>Actinomycetales</taxon>
        <taxon>Actinomycetaceae</taxon>
        <taxon>Scrofimicrobium</taxon>
    </lineage>
</organism>
<comment type="subcellular location">
    <subcellularLocation>
        <location evidence="7">Cell membrane</location>
        <topology evidence="7">Multi-pass membrane protein</topology>
    </subcellularLocation>
</comment>
<dbReference type="RefSeq" id="WP_318656528.1">
    <property type="nucleotide sequence ID" value="NZ_VULO01000004.1"/>
</dbReference>
<protein>
    <recommendedName>
        <fullName evidence="7">Phosphatidylglycerol--prolipoprotein diacylglyceryl transferase</fullName>
        <ecNumber evidence="7">2.5.1.145</ecNumber>
    </recommendedName>
</protein>
<dbReference type="UniPathway" id="UPA00664"/>
<keyword evidence="9" id="KW-0328">Glycosyltransferase</keyword>
<evidence type="ECO:0000256" key="7">
    <source>
        <dbReference type="HAMAP-Rule" id="MF_01147"/>
    </source>
</evidence>
<evidence type="ECO:0000256" key="5">
    <source>
        <dbReference type="ARBA" id="ARBA00022989"/>
    </source>
</evidence>
<evidence type="ECO:0000256" key="2">
    <source>
        <dbReference type="ARBA" id="ARBA00022475"/>
    </source>
</evidence>
<evidence type="ECO:0000256" key="8">
    <source>
        <dbReference type="SAM" id="MobiDB-lite"/>
    </source>
</evidence>
<evidence type="ECO:0000256" key="3">
    <source>
        <dbReference type="ARBA" id="ARBA00022679"/>
    </source>
</evidence>
<gene>
    <name evidence="7" type="primary">lgt</name>
    <name evidence="9" type="ORF">FYJ24_04290</name>
</gene>
<feature type="transmembrane region" description="Helical" evidence="7">
    <location>
        <begin position="245"/>
        <end position="265"/>
    </location>
</feature>
<proteinExistence type="inferred from homology"/>
<dbReference type="PANTHER" id="PTHR30589">
    <property type="entry name" value="PROLIPOPROTEIN DIACYLGLYCERYL TRANSFERASE"/>
    <property type="match status" value="1"/>
</dbReference>
<dbReference type="GO" id="GO:0008961">
    <property type="term" value="F:phosphatidylglycerol-prolipoprotein diacylglyceryl transferase activity"/>
    <property type="evidence" value="ECO:0007669"/>
    <property type="project" value="UniProtKB-UniRule"/>
</dbReference>
<feature type="binding site" evidence="7">
    <location>
        <position position="141"/>
    </location>
    <ligand>
        <name>a 1,2-diacyl-sn-glycero-3-phospho-(1'-sn-glycerol)</name>
        <dbReference type="ChEBI" id="CHEBI:64716"/>
    </ligand>
</feature>